<organism evidence="1 2">
    <name type="scientific">Romanomermis culicivorax</name>
    <name type="common">Nematode worm</name>
    <dbReference type="NCBI Taxonomy" id="13658"/>
    <lineage>
        <taxon>Eukaryota</taxon>
        <taxon>Metazoa</taxon>
        <taxon>Ecdysozoa</taxon>
        <taxon>Nematoda</taxon>
        <taxon>Enoplea</taxon>
        <taxon>Dorylaimia</taxon>
        <taxon>Mermithida</taxon>
        <taxon>Mermithoidea</taxon>
        <taxon>Mermithidae</taxon>
        <taxon>Romanomermis</taxon>
    </lineage>
</organism>
<dbReference type="Proteomes" id="UP000887565">
    <property type="component" value="Unplaced"/>
</dbReference>
<dbReference type="AlphaFoldDB" id="A0A915L335"/>
<dbReference type="WBParaSite" id="nRc.2.0.1.t45146-RA">
    <property type="protein sequence ID" value="nRc.2.0.1.t45146-RA"/>
    <property type="gene ID" value="nRc.2.0.1.g45146"/>
</dbReference>
<sequence length="65" mass="7309">MQATGLHASKPKVRCNIIDLNRSPKSFKLDNEIVRSQVPECPNVLDGSRSEHARVDIFSSSILFR</sequence>
<evidence type="ECO:0000313" key="2">
    <source>
        <dbReference type="WBParaSite" id="nRc.2.0.1.t45146-RA"/>
    </source>
</evidence>
<keyword evidence="1" id="KW-1185">Reference proteome</keyword>
<protein>
    <submittedName>
        <fullName evidence="2">Uncharacterized protein</fullName>
    </submittedName>
</protein>
<accession>A0A915L335</accession>
<evidence type="ECO:0000313" key="1">
    <source>
        <dbReference type="Proteomes" id="UP000887565"/>
    </source>
</evidence>
<reference evidence="2" key="1">
    <citation type="submission" date="2022-11" db="UniProtKB">
        <authorList>
            <consortium name="WormBaseParasite"/>
        </authorList>
    </citation>
    <scope>IDENTIFICATION</scope>
</reference>
<proteinExistence type="predicted"/>
<name>A0A915L335_ROMCU</name>